<dbReference type="Gene3D" id="3.20.20.210">
    <property type="match status" value="1"/>
</dbReference>
<dbReference type="RefSeq" id="WP_141921294.1">
    <property type="nucleotide sequence ID" value="NZ_QPJC01000002.1"/>
</dbReference>
<dbReference type="AlphaFoldDB" id="A0A368VXL6"/>
<sequence length="66" mass="6961">MSNSTVENVDGLAARIDVAATIMDVDDIAISTNGGFHVVGSAAAESEHAKLQLVEMVARYVWGNEL</sequence>
<dbReference type="EMBL" id="QPJC01000002">
    <property type="protein sequence ID" value="RCW46100.1"/>
    <property type="molecule type" value="Genomic_DNA"/>
</dbReference>
<dbReference type="Proteomes" id="UP000253495">
    <property type="component" value="Unassembled WGS sequence"/>
</dbReference>
<accession>A0A368VXL6</accession>
<proteinExistence type="predicted"/>
<evidence type="ECO:0000313" key="1">
    <source>
        <dbReference type="EMBL" id="RCW46100.1"/>
    </source>
</evidence>
<dbReference type="InterPro" id="IPR038071">
    <property type="entry name" value="UROD/MetE-like_sf"/>
</dbReference>
<reference evidence="1 2" key="1">
    <citation type="submission" date="2018-07" db="EMBL/GenBank/DDBJ databases">
        <title>Genomic Encyclopedia of Type Strains, Phase III (KMG-III): the genomes of soil and plant-associated and newly described type strains.</title>
        <authorList>
            <person name="Whitman W."/>
        </authorList>
    </citation>
    <scope>NUCLEOTIDE SEQUENCE [LARGE SCALE GENOMIC DNA]</scope>
    <source>
        <strain evidence="1 2">CECT 8575</strain>
    </source>
</reference>
<comment type="caution">
    <text evidence="1">The sequence shown here is derived from an EMBL/GenBank/DDBJ whole genome shotgun (WGS) entry which is preliminary data.</text>
</comment>
<keyword evidence="2" id="KW-1185">Reference proteome</keyword>
<protein>
    <submittedName>
        <fullName evidence="1">Uncharacterized protein</fullName>
    </submittedName>
</protein>
<dbReference type="OrthoDB" id="6430685at2"/>
<organism evidence="1 2">
    <name type="scientific">Halopolyspora algeriensis</name>
    <dbReference type="NCBI Taxonomy" id="1500506"/>
    <lineage>
        <taxon>Bacteria</taxon>
        <taxon>Bacillati</taxon>
        <taxon>Actinomycetota</taxon>
        <taxon>Actinomycetes</taxon>
        <taxon>Actinomycetes incertae sedis</taxon>
        <taxon>Halopolyspora</taxon>
    </lineage>
</organism>
<gene>
    <name evidence="1" type="ORF">DFQ14_102402</name>
</gene>
<name>A0A368VXL6_9ACTN</name>
<evidence type="ECO:0000313" key="2">
    <source>
        <dbReference type="Proteomes" id="UP000253495"/>
    </source>
</evidence>